<dbReference type="PROSITE" id="PS01186">
    <property type="entry name" value="EGF_2"/>
    <property type="match status" value="3"/>
</dbReference>
<feature type="disulfide bond" evidence="23">
    <location>
        <begin position="128"/>
        <end position="143"/>
    </location>
</feature>
<feature type="domain" description="EGF-like" evidence="26">
    <location>
        <begin position="4008"/>
        <end position="4044"/>
    </location>
</feature>
<feature type="disulfide bond" evidence="23">
    <location>
        <begin position="3559"/>
        <end position="3577"/>
    </location>
</feature>
<keyword evidence="7" id="KW-0597">Phosphoprotein</keyword>
<dbReference type="InterPro" id="IPR000152">
    <property type="entry name" value="EGF-type_Asp/Asn_hydroxyl_site"/>
</dbReference>
<name>A0A1B6CT31_9HEMI</name>
<dbReference type="GO" id="GO:0031904">
    <property type="term" value="C:endosome lumen"/>
    <property type="evidence" value="ECO:0007669"/>
    <property type="project" value="UniProtKB-SubCell"/>
</dbReference>
<dbReference type="FunFam" id="2.120.10.30:FF:000035">
    <property type="entry name" value="Low-density lipoprotein receptor-related protein 2"/>
    <property type="match status" value="2"/>
</dbReference>
<evidence type="ECO:0000256" key="11">
    <source>
        <dbReference type="ARBA" id="ARBA00022737"/>
    </source>
</evidence>
<feature type="repeat" description="LDL-receptor class B" evidence="24">
    <location>
        <begin position="4146"/>
        <end position="4196"/>
    </location>
</feature>
<evidence type="ECO:0000256" key="12">
    <source>
        <dbReference type="ARBA" id="ARBA00022753"/>
    </source>
</evidence>
<evidence type="ECO:0000256" key="20">
    <source>
        <dbReference type="ARBA" id="ARBA00037878"/>
    </source>
</evidence>
<evidence type="ECO:0000256" key="8">
    <source>
        <dbReference type="ARBA" id="ARBA00022583"/>
    </source>
</evidence>
<keyword evidence="14 25" id="KW-1133">Transmembrane helix</keyword>
<feature type="non-terminal residue" evidence="27">
    <location>
        <position position="1"/>
    </location>
</feature>
<keyword evidence="12" id="KW-0967">Endosome</keyword>
<dbReference type="SUPFAM" id="SSF57424">
    <property type="entry name" value="LDL receptor-like module"/>
    <property type="match status" value="33"/>
</dbReference>
<dbReference type="InterPro" id="IPR023415">
    <property type="entry name" value="LDLR_class-A_CS"/>
</dbReference>
<feature type="repeat" description="LDL-receptor class B" evidence="24">
    <location>
        <begin position="3273"/>
        <end position="3314"/>
    </location>
</feature>
<dbReference type="FunFam" id="4.10.400.10:FF:000024">
    <property type="entry name" value="Low-density lipoprotein RecePtor related"/>
    <property type="match status" value="1"/>
</dbReference>
<feature type="disulfide bond" evidence="23">
    <location>
        <begin position="3552"/>
        <end position="3564"/>
    </location>
</feature>
<dbReference type="SMART" id="SM00181">
    <property type="entry name" value="EGF"/>
    <property type="match status" value="21"/>
</dbReference>
<dbReference type="InterPro" id="IPR000033">
    <property type="entry name" value="LDLR_classB_rpt"/>
</dbReference>
<feature type="repeat" description="LDL-receptor class B" evidence="24">
    <location>
        <begin position="1546"/>
        <end position="1589"/>
    </location>
</feature>
<feature type="disulfide bond" evidence="23">
    <location>
        <begin position="3799"/>
        <end position="3811"/>
    </location>
</feature>
<feature type="disulfide bond" evidence="23">
    <location>
        <begin position="2679"/>
        <end position="2691"/>
    </location>
</feature>
<dbReference type="FunFam" id="2.10.25.10:FF:000009">
    <property type="entry name" value="Low-density lipoprotein receptor isoform 1"/>
    <property type="match status" value="1"/>
</dbReference>
<feature type="repeat" description="LDL-receptor class B" evidence="24">
    <location>
        <begin position="2497"/>
        <end position="2543"/>
    </location>
</feature>
<feature type="disulfide bond" evidence="23">
    <location>
        <begin position="1092"/>
        <end position="1110"/>
    </location>
</feature>
<feature type="disulfide bond" evidence="23">
    <location>
        <begin position="3818"/>
        <end position="3833"/>
    </location>
</feature>
<dbReference type="FunFam" id="4.10.400.10:FF:000230">
    <property type="entry name" value="Low-density lipoprotein RecePtor related"/>
    <property type="match status" value="1"/>
</dbReference>
<evidence type="ECO:0000256" key="14">
    <source>
        <dbReference type="ARBA" id="ARBA00022989"/>
    </source>
</evidence>
<dbReference type="FunFam" id="4.10.400.10:FF:000002">
    <property type="entry name" value="Low-density lipoprotein receptor-related protein 1"/>
    <property type="match status" value="1"/>
</dbReference>
<comment type="caution">
    <text evidence="22">Lacks conserved residue(s) required for the propagation of feature annotation.</text>
</comment>
<feature type="disulfide bond" evidence="23">
    <location>
        <begin position="2852"/>
        <end position="2870"/>
    </location>
</feature>
<dbReference type="CDD" id="cd00054">
    <property type="entry name" value="EGF_CA"/>
    <property type="match status" value="3"/>
</dbReference>
<evidence type="ECO:0000256" key="13">
    <source>
        <dbReference type="ARBA" id="ARBA00022837"/>
    </source>
</evidence>
<dbReference type="SUPFAM" id="SSF63825">
    <property type="entry name" value="YWTD domain"/>
    <property type="match status" value="8"/>
</dbReference>
<feature type="repeat" description="LDL-receptor class B" evidence="24">
    <location>
        <begin position="2456"/>
        <end position="2496"/>
    </location>
</feature>
<keyword evidence="10" id="KW-0732">Signal</keyword>
<feature type="non-terminal residue" evidence="27">
    <location>
        <position position="4498"/>
    </location>
</feature>
<dbReference type="Pfam" id="PF07645">
    <property type="entry name" value="EGF_CA"/>
    <property type="match status" value="3"/>
</dbReference>
<feature type="disulfide bond" evidence="23">
    <location>
        <begin position="2686"/>
        <end position="2704"/>
    </location>
</feature>
<feature type="repeat" description="LDL-receptor class B" evidence="24">
    <location>
        <begin position="4242"/>
        <end position="4285"/>
    </location>
</feature>
<feature type="disulfide bond" evidence="23">
    <location>
        <begin position="1185"/>
        <end position="1200"/>
    </location>
</feature>
<feature type="repeat" description="LDL-receptor class B" evidence="24">
    <location>
        <begin position="2544"/>
        <end position="2585"/>
    </location>
</feature>
<dbReference type="PROSITE" id="PS51120">
    <property type="entry name" value="LDLRB"/>
    <property type="match status" value="15"/>
</dbReference>
<dbReference type="PROSITE" id="PS01187">
    <property type="entry name" value="EGF_CA"/>
    <property type="match status" value="4"/>
</dbReference>
<evidence type="ECO:0000313" key="27">
    <source>
        <dbReference type="EMBL" id="JAS16383.1"/>
    </source>
</evidence>
<keyword evidence="15 25" id="KW-0472">Membrane</keyword>
<dbReference type="InterPro" id="IPR002172">
    <property type="entry name" value="LDrepeatLR_classA_rpt"/>
</dbReference>
<dbReference type="FunFam" id="2.10.25.10:FF:000038">
    <property type="entry name" value="Fibrillin 2"/>
    <property type="match status" value="1"/>
</dbReference>
<dbReference type="PROSITE" id="PS00022">
    <property type="entry name" value="EGF_1"/>
    <property type="match status" value="1"/>
</dbReference>
<dbReference type="FunFam" id="4.10.400.10:FF:000062">
    <property type="entry name" value="Terribly reduced optic lobes, isoform AI"/>
    <property type="match status" value="1"/>
</dbReference>
<evidence type="ECO:0000256" key="24">
    <source>
        <dbReference type="PROSITE-ProRule" id="PRU00461"/>
    </source>
</evidence>
<dbReference type="InterPro" id="IPR026823">
    <property type="entry name" value="cEGF"/>
</dbReference>
<dbReference type="FunFam" id="2.120.10.30:FF:000241">
    <property type="entry name" value="Low-density lipoprotein receptor-related protein 6"/>
    <property type="match status" value="5"/>
</dbReference>
<feature type="repeat" description="LDL-receptor class B" evidence="24">
    <location>
        <begin position="720"/>
        <end position="762"/>
    </location>
</feature>
<feature type="disulfide bond" evidence="23">
    <location>
        <begin position="2981"/>
        <end position="2993"/>
    </location>
</feature>
<evidence type="ECO:0000256" key="22">
    <source>
        <dbReference type="PROSITE-ProRule" id="PRU00076"/>
    </source>
</evidence>
<feature type="disulfide bond" evidence="23">
    <location>
        <begin position="198"/>
        <end position="216"/>
    </location>
</feature>
<dbReference type="CDD" id="cd00112">
    <property type="entry name" value="LDLa"/>
    <property type="match status" value="32"/>
</dbReference>
<dbReference type="FunFam" id="4.10.400.10:FF:000004">
    <property type="entry name" value="Low-density lipoprotein receptor-related protein 1"/>
    <property type="match status" value="1"/>
</dbReference>
<dbReference type="PROSITE" id="PS01209">
    <property type="entry name" value="LDLRA_1"/>
    <property type="match status" value="19"/>
</dbReference>
<dbReference type="FunFam" id="4.10.400.10:FF:000005">
    <property type="entry name" value="low-density lipoprotein receptor-related protein 1B"/>
    <property type="match status" value="2"/>
</dbReference>
<feature type="repeat" description="LDL-receptor class B" evidence="24">
    <location>
        <begin position="2182"/>
        <end position="2225"/>
    </location>
</feature>
<keyword evidence="8" id="KW-0254">Endocytosis</keyword>
<dbReference type="PROSITE" id="PS50068">
    <property type="entry name" value="LDLRA_2"/>
    <property type="match status" value="35"/>
</dbReference>
<dbReference type="InterPro" id="IPR049883">
    <property type="entry name" value="NOTCH1_EGF-like"/>
</dbReference>
<feature type="disulfide bond" evidence="23">
    <location>
        <begin position="3779"/>
        <end position="3794"/>
    </location>
</feature>
<evidence type="ECO:0000256" key="25">
    <source>
        <dbReference type="SAM" id="Phobius"/>
    </source>
</evidence>
<evidence type="ECO:0000256" key="21">
    <source>
        <dbReference type="ARBA" id="ARBA00046273"/>
    </source>
</evidence>
<dbReference type="EMBL" id="GEDC01020915">
    <property type="protein sequence ID" value="JAS16383.1"/>
    <property type="molecule type" value="Transcribed_RNA"/>
</dbReference>
<accession>A0A1B6CT31</accession>
<dbReference type="Gene3D" id="2.120.10.30">
    <property type="entry name" value="TolB, C-terminal domain"/>
    <property type="match status" value="8"/>
</dbReference>
<gene>
    <name evidence="27" type="ORF">g.25695</name>
</gene>
<dbReference type="FunFam" id="4.10.400.10:FF:000045">
    <property type="entry name" value="Low-density lipoprotein receptor-related protein 2"/>
    <property type="match status" value="1"/>
</dbReference>
<dbReference type="FunFam" id="4.10.400.10:FF:000078">
    <property type="entry name" value="low-density lipoprotein receptor-related protein 2"/>
    <property type="match status" value="1"/>
</dbReference>
<feature type="disulfide bond" evidence="23">
    <location>
        <begin position="3724"/>
        <end position="3742"/>
    </location>
</feature>
<dbReference type="GO" id="GO:0005509">
    <property type="term" value="F:calcium ion binding"/>
    <property type="evidence" value="ECO:0007669"/>
    <property type="project" value="InterPro"/>
</dbReference>
<evidence type="ECO:0000256" key="4">
    <source>
        <dbReference type="ARBA" id="ARBA00022475"/>
    </source>
</evidence>
<feature type="disulfide bond" evidence="23">
    <location>
        <begin position="3948"/>
        <end position="3963"/>
    </location>
</feature>
<keyword evidence="13" id="KW-0106">Calcium</keyword>
<feature type="disulfide bond" evidence="23">
    <location>
        <begin position="2895"/>
        <end position="2913"/>
    </location>
</feature>
<feature type="disulfide bond" evidence="23">
    <location>
        <begin position="24"/>
        <end position="42"/>
    </location>
</feature>
<dbReference type="SMART" id="SM00192">
    <property type="entry name" value="LDLa"/>
    <property type="match status" value="35"/>
</dbReference>
<dbReference type="FunFam" id="4.10.400.10:FF:000181">
    <property type="entry name" value="Low-density lipoprotein RecePtor related"/>
    <property type="match status" value="1"/>
</dbReference>
<dbReference type="FunFam" id="4.10.400.10:FF:000204">
    <property type="entry name" value="Putative low-density lipoprotein receptor"/>
    <property type="match status" value="1"/>
</dbReference>
<feature type="domain" description="EGF-like" evidence="26">
    <location>
        <begin position="4380"/>
        <end position="4414"/>
    </location>
</feature>
<dbReference type="InterPro" id="IPR009030">
    <property type="entry name" value="Growth_fac_rcpt_cys_sf"/>
</dbReference>
<feature type="repeat" description="LDL-receptor class B" evidence="24">
    <location>
        <begin position="4197"/>
        <end position="4240"/>
    </location>
</feature>
<feature type="disulfide bond" evidence="23">
    <location>
        <begin position="2720"/>
        <end position="2732"/>
    </location>
</feature>
<feature type="domain" description="EGF-like" evidence="26">
    <location>
        <begin position="311"/>
        <end position="349"/>
    </location>
</feature>
<evidence type="ECO:0000256" key="5">
    <source>
        <dbReference type="ARBA" id="ARBA00022525"/>
    </source>
</evidence>
<feature type="disulfide bond" evidence="23">
    <location>
        <begin position="1065"/>
        <end position="1080"/>
    </location>
</feature>
<evidence type="ECO:0000256" key="15">
    <source>
        <dbReference type="ARBA" id="ARBA00023136"/>
    </source>
</evidence>
<feature type="disulfide bond" evidence="23">
    <location>
        <begin position="3030"/>
        <end position="3048"/>
    </location>
</feature>
<feature type="disulfide bond" evidence="23">
    <location>
        <begin position="3760"/>
        <end position="3772"/>
    </location>
</feature>
<feature type="disulfide bond" evidence="23">
    <location>
        <begin position="3936"/>
        <end position="3954"/>
    </location>
</feature>
<dbReference type="GO" id="GO:0005886">
    <property type="term" value="C:plasma membrane"/>
    <property type="evidence" value="ECO:0007669"/>
    <property type="project" value="UniProtKB-SubCell"/>
</dbReference>
<keyword evidence="17" id="KW-0675">Receptor</keyword>
<feature type="disulfide bond" evidence="23">
    <location>
        <begin position="3042"/>
        <end position="3057"/>
    </location>
</feature>
<feature type="repeat" description="LDL-receptor class B" evidence="24">
    <location>
        <begin position="2226"/>
        <end position="2267"/>
    </location>
</feature>
<dbReference type="Pfam" id="PF00058">
    <property type="entry name" value="Ldl_recept_b"/>
    <property type="match status" value="12"/>
</dbReference>
<feature type="repeat" description="LDL-receptor class B" evidence="24">
    <location>
        <begin position="1501"/>
        <end position="1543"/>
    </location>
</feature>
<evidence type="ECO:0000256" key="16">
    <source>
        <dbReference type="ARBA" id="ARBA00023157"/>
    </source>
</evidence>
<dbReference type="Gene3D" id="4.10.400.10">
    <property type="entry name" value="Low-density Lipoprotein Receptor"/>
    <property type="match status" value="35"/>
</dbReference>
<dbReference type="GO" id="GO:0005576">
    <property type="term" value="C:extracellular region"/>
    <property type="evidence" value="ECO:0007669"/>
    <property type="project" value="UniProtKB-SubCell"/>
</dbReference>
<feature type="disulfide bond" evidence="23">
    <location>
        <begin position="2727"/>
        <end position="2745"/>
    </location>
</feature>
<feature type="disulfide bond" evidence="23">
    <location>
        <begin position="3023"/>
        <end position="3035"/>
    </location>
</feature>
<feature type="disulfide bond" evidence="23">
    <location>
        <begin position="1012"/>
        <end position="1030"/>
    </location>
</feature>
<dbReference type="Pfam" id="PF00057">
    <property type="entry name" value="Ldl_recept_a"/>
    <property type="match status" value="30"/>
</dbReference>
<feature type="disulfide bond" evidence="23">
    <location>
        <begin position="3064"/>
        <end position="3076"/>
    </location>
</feature>
<feature type="disulfide bond" evidence="22">
    <location>
        <begin position="1377"/>
        <end position="1387"/>
    </location>
</feature>
<keyword evidence="16 22" id="KW-1015">Disulfide bond</keyword>
<feature type="repeat" description="LDL-receptor class B" evidence="24">
    <location>
        <begin position="3361"/>
        <end position="3404"/>
    </location>
</feature>
<dbReference type="GO" id="GO:0005905">
    <property type="term" value="C:clathrin-coated pit"/>
    <property type="evidence" value="ECO:0007669"/>
    <property type="project" value="UniProtKB-KW"/>
</dbReference>
<feature type="disulfide bond" evidence="23">
    <location>
        <begin position="3893"/>
        <end position="3911"/>
    </location>
</feature>
<feature type="disulfide bond" evidence="23">
    <location>
        <begin position="2739"/>
        <end position="2754"/>
    </location>
</feature>
<comment type="subcellular location">
    <subcellularLocation>
        <location evidence="1">Cell membrane</location>
        <topology evidence="1">Single-pass type I membrane protein</topology>
    </subcellularLocation>
    <subcellularLocation>
        <location evidence="21">Endosome lumen</location>
    </subcellularLocation>
    <subcellularLocation>
        <location evidence="20">Membrane</location>
        <location evidence="20">Coated pit</location>
    </subcellularLocation>
    <subcellularLocation>
        <location evidence="2">Secreted</location>
    </subcellularLocation>
</comment>
<dbReference type="SMART" id="SM00135">
    <property type="entry name" value="LY"/>
    <property type="match status" value="36"/>
</dbReference>
<dbReference type="InterPro" id="IPR001881">
    <property type="entry name" value="EGF-like_Ca-bd_dom"/>
</dbReference>
<evidence type="ECO:0000256" key="2">
    <source>
        <dbReference type="ARBA" id="ARBA00004613"/>
    </source>
</evidence>
<dbReference type="PRINTS" id="PR00261">
    <property type="entry name" value="LDLRECEPTOR"/>
</dbReference>
<dbReference type="FunFam" id="4.10.400.10:FF:000030">
    <property type="entry name" value="Sortilin related receptor 1"/>
    <property type="match status" value="1"/>
</dbReference>
<keyword evidence="19" id="KW-0325">Glycoprotein</keyword>
<dbReference type="Pfam" id="PF12662">
    <property type="entry name" value="cEGF"/>
    <property type="match status" value="1"/>
</dbReference>
<dbReference type="FunFam" id="4.10.400.10:FF:000034">
    <property type="entry name" value="Low-density lipoprotein receptor-related protein 2"/>
    <property type="match status" value="1"/>
</dbReference>
<evidence type="ECO:0000256" key="17">
    <source>
        <dbReference type="ARBA" id="ARBA00023170"/>
    </source>
</evidence>
<dbReference type="Pfam" id="PF14670">
    <property type="entry name" value="FXa_inhibition"/>
    <property type="match status" value="1"/>
</dbReference>
<feature type="disulfide bond" evidence="23">
    <location>
        <begin position="210"/>
        <end position="225"/>
    </location>
</feature>
<feature type="disulfide bond" evidence="23">
    <location>
        <begin position="191"/>
        <end position="203"/>
    </location>
</feature>
<evidence type="ECO:0000256" key="7">
    <source>
        <dbReference type="ARBA" id="ARBA00022553"/>
    </source>
</evidence>
<keyword evidence="5" id="KW-0964">Secreted</keyword>
<feature type="disulfide bond" evidence="23">
    <location>
        <begin position="2766"/>
        <end position="2784"/>
    </location>
</feature>
<dbReference type="SMART" id="SM00179">
    <property type="entry name" value="EGF_CA"/>
    <property type="match status" value="9"/>
</dbReference>
<keyword evidence="6 22" id="KW-0245">EGF-like domain</keyword>
<evidence type="ECO:0000256" key="18">
    <source>
        <dbReference type="ARBA" id="ARBA00023176"/>
    </source>
</evidence>
<keyword evidence="9 25" id="KW-0812">Transmembrane</keyword>
<keyword evidence="18" id="KW-0168">Coated pit</keyword>
<dbReference type="SUPFAM" id="SSF57184">
    <property type="entry name" value="Growth factor receptor domain"/>
    <property type="match status" value="3"/>
</dbReference>
<evidence type="ECO:0000256" key="6">
    <source>
        <dbReference type="ARBA" id="ARBA00022536"/>
    </source>
</evidence>
<dbReference type="FunFam" id="4.10.400.10:FF:000189">
    <property type="entry name" value="low-density lipoprotein receptor 1"/>
    <property type="match status" value="1"/>
</dbReference>
<dbReference type="FunFam" id="4.10.400.10:FF:000011">
    <property type="entry name" value="Low-density lipoprotein receptor-related protein 1"/>
    <property type="match status" value="1"/>
</dbReference>
<feature type="disulfide bond" evidence="23">
    <location>
        <begin position="81"/>
        <end position="96"/>
    </location>
</feature>
<feature type="disulfide bond" evidence="23">
    <location>
        <begin position="2759"/>
        <end position="2771"/>
    </location>
</feature>
<dbReference type="GO" id="GO:0043235">
    <property type="term" value="C:receptor complex"/>
    <property type="evidence" value="ECO:0007669"/>
    <property type="project" value="TreeGrafter"/>
</dbReference>
<feature type="disulfide bond" evidence="23">
    <location>
        <begin position="2845"/>
        <end position="2857"/>
    </location>
</feature>
<feature type="disulfide bond" evidence="23">
    <location>
        <begin position="2988"/>
        <end position="3006"/>
    </location>
</feature>
<dbReference type="PROSITE" id="PS00010">
    <property type="entry name" value="ASX_HYDROXYL"/>
    <property type="match status" value="4"/>
</dbReference>
<evidence type="ECO:0000256" key="9">
    <source>
        <dbReference type="ARBA" id="ARBA00022692"/>
    </source>
</evidence>
<evidence type="ECO:0000259" key="26">
    <source>
        <dbReference type="PROSITE" id="PS50026"/>
    </source>
</evidence>
<evidence type="ECO:0000256" key="1">
    <source>
        <dbReference type="ARBA" id="ARBA00004251"/>
    </source>
</evidence>
<feature type="disulfide bond" evidence="23">
    <location>
        <begin position="3806"/>
        <end position="3824"/>
    </location>
</feature>
<dbReference type="FunFam" id="4.10.400.10:FF:000121">
    <property type="entry name" value="low-density lipoprotein receptor-related protein 2"/>
    <property type="match status" value="1"/>
</dbReference>
<feature type="disulfide bond" evidence="23">
    <location>
        <begin position="17"/>
        <end position="29"/>
    </location>
</feature>
<feature type="disulfide bond" evidence="23">
    <location>
        <begin position="3640"/>
        <end position="3658"/>
    </location>
</feature>
<dbReference type="InterPro" id="IPR051221">
    <property type="entry name" value="LDLR-related"/>
</dbReference>
<protein>
    <recommendedName>
        <fullName evidence="26">EGF-like domain-containing protein</fullName>
    </recommendedName>
</protein>
<feature type="disulfide bond" evidence="22">
    <location>
        <begin position="4404"/>
        <end position="4413"/>
    </location>
</feature>
<feature type="disulfide bond" evidence="23">
    <location>
        <begin position="3767"/>
        <end position="3785"/>
    </location>
</feature>
<evidence type="ECO:0000256" key="23">
    <source>
        <dbReference type="PROSITE-ProRule" id="PRU00124"/>
    </source>
</evidence>
<feature type="disulfide bond" evidence="23">
    <location>
        <begin position="3850"/>
        <end position="3868"/>
    </location>
</feature>
<proteinExistence type="inferred from homology"/>
<feature type="repeat" description="LDL-receptor class B" evidence="24">
    <location>
        <begin position="850"/>
        <end position="892"/>
    </location>
</feature>
<dbReference type="PANTHER" id="PTHR22722:SF14">
    <property type="entry name" value="MEGALIN, ISOFORM A"/>
    <property type="match status" value="1"/>
</dbReference>
<feature type="disulfide bond" evidence="22">
    <location>
        <begin position="315"/>
        <end position="325"/>
    </location>
</feature>
<reference evidence="27" key="1">
    <citation type="submission" date="2015-12" db="EMBL/GenBank/DDBJ databases">
        <title>De novo transcriptome assembly of four potential Pierce s Disease insect vectors from Arizona vineyards.</title>
        <authorList>
            <person name="Tassone E.E."/>
        </authorList>
    </citation>
    <scope>NUCLEOTIDE SEQUENCE</scope>
</reference>
<dbReference type="SUPFAM" id="SSF57196">
    <property type="entry name" value="EGF/Laminin"/>
    <property type="match status" value="4"/>
</dbReference>
<feature type="disulfide bond" evidence="23">
    <location>
        <begin position="2888"/>
        <end position="2900"/>
    </location>
</feature>
<dbReference type="Gene3D" id="2.10.25.10">
    <property type="entry name" value="Laminin"/>
    <property type="match status" value="8"/>
</dbReference>
<dbReference type="InterPro" id="IPR011042">
    <property type="entry name" value="6-blade_b-propeller_TolB-like"/>
</dbReference>
<dbReference type="PROSITE" id="PS50026">
    <property type="entry name" value="EGF_3"/>
    <property type="match status" value="4"/>
</dbReference>
<feature type="repeat" description="LDL-receptor class B" evidence="24">
    <location>
        <begin position="532"/>
        <end position="575"/>
    </location>
</feature>
<feature type="disulfide bond" evidence="23">
    <location>
        <begin position="3071"/>
        <end position="3089"/>
    </location>
</feature>
<feature type="disulfide bond" evidence="23">
    <location>
        <begin position="171"/>
        <end position="186"/>
    </location>
</feature>
<feature type="disulfide bond" evidence="23">
    <location>
        <begin position="1257"/>
        <end position="1275"/>
    </location>
</feature>
<feature type="disulfide bond" evidence="23">
    <location>
        <begin position="1085"/>
        <end position="1097"/>
    </location>
</feature>
<keyword evidence="4" id="KW-1003">Cell membrane</keyword>
<feature type="disulfide bond" evidence="23">
    <location>
        <begin position="3843"/>
        <end position="3855"/>
    </location>
</feature>
<organism evidence="27">
    <name type="scientific">Clastoptera arizonana</name>
    <name type="common">Arizona spittle bug</name>
    <dbReference type="NCBI Taxonomy" id="38151"/>
    <lineage>
        <taxon>Eukaryota</taxon>
        <taxon>Metazoa</taxon>
        <taxon>Ecdysozoa</taxon>
        <taxon>Arthropoda</taxon>
        <taxon>Hexapoda</taxon>
        <taxon>Insecta</taxon>
        <taxon>Pterygota</taxon>
        <taxon>Neoptera</taxon>
        <taxon>Paraneoptera</taxon>
        <taxon>Hemiptera</taxon>
        <taxon>Auchenorrhyncha</taxon>
        <taxon>Cercopoidea</taxon>
        <taxon>Clastopteridae</taxon>
        <taxon>Clastoptera</taxon>
    </lineage>
</organism>
<comment type="similarity">
    <text evidence="3">Belongs to the LDLR family.</text>
</comment>
<feature type="disulfide bond" evidence="23">
    <location>
        <begin position="1145"/>
        <end position="1160"/>
    </location>
</feature>
<dbReference type="InterPro" id="IPR036055">
    <property type="entry name" value="LDL_receptor-like_sf"/>
</dbReference>
<evidence type="ECO:0000256" key="3">
    <source>
        <dbReference type="ARBA" id="ARBA00009939"/>
    </source>
</evidence>
<dbReference type="Pfam" id="PF24468">
    <property type="entry name" value="EGF_LRP2"/>
    <property type="match status" value="1"/>
</dbReference>
<evidence type="ECO:0000256" key="10">
    <source>
        <dbReference type="ARBA" id="ARBA00022729"/>
    </source>
</evidence>
<dbReference type="GO" id="GO:0006897">
    <property type="term" value="P:endocytosis"/>
    <property type="evidence" value="ECO:0007669"/>
    <property type="project" value="UniProtKB-KW"/>
</dbReference>
<feature type="domain" description="EGF-like" evidence="26">
    <location>
        <begin position="1373"/>
        <end position="1412"/>
    </location>
</feature>
<dbReference type="InterPro" id="IPR018097">
    <property type="entry name" value="EGF_Ca-bd_CS"/>
</dbReference>
<keyword evidence="11" id="KW-0677">Repeat</keyword>
<dbReference type="InterPro" id="IPR000742">
    <property type="entry name" value="EGF"/>
</dbReference>
<feature type="disulfide bond" evidence="23">
    <location>
        <begin position="3571"/>
        <end position="3586"/>
    </location>
</feature>
<feature type="disulfide bond" evidence="23">
    <location>
        <begin position="1250"/>
        <end position="1262"/>
    </location>
</feature>
<dbReference type="PANTHER" id="PTHR22722">
    <property type="entry name" value="LOW-DENSITY LIPOPROTEIN RECEPTOR-RELATED PROTEIN 2-RELATED"/>
    <property type="match status" value="1"/>
</dbReference>
<feature type="transmembrane region" description="Helical" evidence="25">
    <location>
        <begin position="4430"/>
        <end position="4451"/>
    </location>
</feature>
<dbReference type="FunFam" id="4.10.400.10:FF:000155">
    <property type="entry name" value="Low-density lipoprotein receptor"/>
    <property type="match status" value="1"/>
</dbReference>
<sequence length="4498" mass="502205">FGLVNYSSSKNTDGSACGPGMFRCSDGECISLSWVCNYQKNCEKGEDEFQSCPPPDCEPGQLSCGQYVWNKTYCIPPQSRCDMVVDCVDGTDEADCTYRKCQADDFYCTPPKGSSVSSGPCLPKEKKCNGYYDCRNKRDEEGCPASHGISCLLNQFRCANGQRCIESFQKCNHRNDCGDNSDEENCNFPPCHVGQYRCANALCIPLSYHCDGYRDCIDGSDEANCTAIACPENKFLCPHGGADGTPKCISRAQLCDGKKDCEDSADEETACSTSNCPALNCEYKCQASLNGGACYCPEGRMIANDSRTCLDRNECEEWGFCDQLCTNSEGSYTCSCYPGYELTVNSHCVSQNSSSAFVFFAHDRSIWQMDLQGTKPVLVANTTSASGLDFHYAKGLLYWTDTKTRKIHYQTLKSDSKSVLPLTYGSVPDITLPGTWSPVAIAVDWIGDKLYVCDSVGQKIDVFEWNGRYHAIVLSSNLTSPADIALDPTVGYMFVADSNQVLRANMDGTDARAIVSEAAYKASGVAVDILSKRVFWCDSLLDYIETVDYNGKHRYLVLRGTPVPSPSRLAVFENRIFWSDGTKQGIMSVNKYEGANSIQAVYKTRDVREPKAVKVVHSLIQRSVRNPCGNRNGGCQHMCIVTTSSEEGNLGYRCACDIGWRLAQDLRNCDVIEDFLLYSQQRFIKGRVLDPVSQGFSDAFIPYVSRRARFVGLDFDAYDNYIYYSDVLQDVIYRIHRNSTGREIVLASQNEGVEGLAVDWIAKTLYYIDSRKGTLNVLSTRNVTFRRTLLKNLKRPRAIVVHPNKGYIFFSEWDRPANISRAHTDGSNLFVFRNVTLGWPNGLAIDFELDRLYWCDALLDHVQHSQLDGSDVKTISSRLIRHPFSIVIHKGFMFITDWRLDAIIKLDKKTGDKEEILVRESQSNRLYGVKVYSRDDQKIDANHPCSINNGGCQKLCFAVPTKTKASDFTKKVHCGCPYGEKLDENGDGRKCIADPGAEPPVTACPNKWDFTCNNQRCVPKAWVCDGDDDCLDNSDEEQNCTKPTCGSGEFQCQSSGRCVPNSFKCDAENDCGDYSDETGCTNVTCSASQFLCDNGRCVPATWKCDSENDCGDSSDEGDFCAEKTCAYFQFTCPRSGHCIPQSWVCDGDNDCFDNQDEEGCPPITCSATQFKCADLRQCIQETYKCDGILDCTDGSDELGCPTLAPNTCDSEKQFKCEKSSICIPKAWHCDGTPDCDDESDEPPTCGEIACQNGYFKCNNSLCVFKAYICDGKNDCLDGSDEDARHACGSPPFRCGSGEWQCPGVTERCVNLTLVCDGKPDCPNGADEGVGCDYAECDHQAGLCSNGCKPTPGGAICTCPPGEVLSNDSITCEDLDECSPPGICSQQCTNTKGSFVCTCTDGYVLEFDNRTCKAINHTAAFLIISNRHSILIADLKEQGFERVPIIVENVVATISNMHTGTIFLSDMKQKKISRLDRGSEPQVVISSGLDLVEGLAYDWIGGNLYWLDSRLSTIEVATENGTNRVVLLKENITQPRGMMVDPSPNARWLFWTDWGENPRIERVGMDGTNRSVIISTKIYWPNGLTLDIANQRVYFADSKLDFIDFCNYNGSGRQQVVAGSHYLLHPHSITMFEDTIYWTDRQLNRVLSAHKFRGKNQTVVSHLISQPLSIHVHHPSLQPMSENPCKKATCEQLCLLSPSDSKGYTCKCKPGYRVSPEGKCIEEEVSFLMVMKGTQIVDASLTPGDLTTGYLTPIVGIENGVQLDFDRKTEMLFWVEGKEDDDENCTIYTTPYRGGNKTEFLSSDSGIVGAPYAIVFDWLGRNLYIGNRIASNIEVVKIDGKIKHRAIILANNGNKTSVAKPKSMCLDPSMGKIYWVDDGGYGVPQKIGKVNMDGSNPVVLKDTGEKPEAITIDLDQKMIYFSTVFPNAIVRMDTNGENVKTILSDQNGISVPKALAIYDNRLYYLDPSYEKLERVFIGNDLNPKTLVTGSDLKTFTIFRKRPVTNHPCLINNGNCEQLCIPTEINQRICACSIGYKKDEGGNCVNYKTFAVVSQLDIVRGFSLSDFSDAIVPISGSGHHILHVDVHYKEKWIFWVDFNRGPWNGIYRVRPNGTELQPVIKDGIGSNGIRGLTIDWIAGNLYFTNVFPHENYLEVCWLDGSNRKVLYKTTIDAPKELAVNPIKRLLYWIDQGQYPRIGKAYLDGTNWSPIVTSGISTPRDLTVDMMTHDVYWVDAKLDTIQKISYSGGNRQVIRRNLPNPMGVAVHMNDVYWVDRNLQTVFKAPKFLENNTQPTRVRTGLQRLRDIAIYDVTNQPPDDTNPCSKLGNGGCDQLCFSYPPDYSAYDQRYRCDCATGQLVGHSGKCDVVSDYLVFATRTELRAVNLDPKSTNVPFKPVGNLTNVVGVEFDYADKLLFFTQIRPQAQISQLPSNEPSSTKPHPIISKGINPEGIAYDWTQKKVYWTDSSNNSIYAMNIDGSDLVMIARVERPRAIVVDPCNGSLYYTDWGRFGTSGKIFRTTMAGSLKKAIIERDLSQPSGLAIDYDDQMLYWTDAVREKIERSTLTGMNREVLIRATIYPFAITVHGNYMYWTDLQLRGVYRAEKHTGANMIEIVKRLDDSPRDIQVFSSERQKCSYNPCHINNGGCAQSCHPGPNNTAECKCNDNTKLVNEGRMCVSRNLTCESSKFYCANGKCISRMWSCDGDDDCGDNSDEDINYCTYHSCGPNEFRCANGRCIFKSWKCDHENDCRDGSDELNCNYPPCASGEFTCANHRCIPMSQVCNGVNDCKDANTSDETHDRCPRNTTCPANHLKCEKTNICVEPYWLCDGDNDCGDNSDEDAVHCAQRTCPPNSFRCPSHRCVPATWYCDGDDDCGDGSDEPPEYCKSEGRTCFGDLFTCDNGNCIPRIYICDGDNDCMDNSDEDARHQCNERKCDEETEFTCTANKDWGRAQCIPRKWLCDGDPDCVDGADENTTALHCPAPPTCTSDQFTCGNGRCINKYWTCDHDNDCGDGTDEGKECQNQYKNCSDTEFHCQNFKCIRSIYKCDGEDDCGDNSDEFNCKKENATCPQGKFQCANGACIDYQNVCNKVTDCTDDSDEPLHCNVDECSKVEVHQCGHKCVDTLTGYYCECNAGYKLLDDGKACADVDECVETPGVCSQYCSNTPGSYYCKCDETYYDRANDEHTCKRRDKTQPWLVFTNKYYVRNMSLDGSHYALMHTELMNVVALDFDFRENQIYFCDVSAKTIFRSTIGKPEKEAIIRHDSHGLEGLAIDWIGRKLYWLDRHSRHLDVSELNGSNRKTLFAGILDPRGLAVHPGTGYLYFTSWHLQAYIAKMGMDGTNMTRILTYDNDIAWPNAITIDYFTDRIYWADAHLDYIASADLEGRHRHIVLSGDSVPHVFALSLFDDYIYWTDWNLKAISRANKFTGKDLTVLRNTTHRPYDIHVFHSLRQLHYPDPCGQENGGCSHLCLLRPVPGVDASPEGYRDTKMPVEYTCACPNQFYLLADNKTCVANCTESQHRCGGNDDRCIPWFWKCDGEKDCKDGTDEPVTCPKRTCRPGLYQCDNGHCTPSATICDGNNDCGDDSDERFCNLTCPDLEFKCKSNGRCILNAWKCDGDPDCKDGSDEDPEICHNRACDPDTEFNCANGRCIPKLWMCDFDNDCGDDSDEPAYRCRQKNCTTGWERCPGRSNYRCIPKWLFCDGKDDCRDNSDEKPEHCPKCDETSHFQCKNNRCIPKRWLCDFENDCGDSSDEQEELCKGSYRGCSESEMKCNNAKCIPNSWRCDHDDDCGDGSDEINCGDFVCKNGTFQCESGHCIASYFRCDGDKDCRDMSDEKNCPPRFPGGRYCPPTKFECNNKICIETDAKCDGIDDCGDHSDEDRSLCSTLASCTGRGRYQCENGHCVTLDVICDGIDNCGDASDENNHTLCHFAPPLSGCDFMCDNKKCVSEKSICNYEDDCGDNSDEEGCHFGEFCSSESKNGCQDLCKNVTKGYICQCYTGYVINPQNRKQCDDLDECALGIHKCSHICTNLNGTFSCSCQPGFTLVDGTSGVCRADDPRGFIIFANGPEIKAFDVSNRRELDVISREKHIDALDFDPEKEMVFWVDSKERKIKRSFMVNAHSGEVKTGYAQELIIKGNAKPTSISIDWVADNIYWTETDRTGTIQIVRGRVMVAKQDGRYRRSLIDTGLDMPTSIVVDPQNGKMFWADAGSSPKIETSWLDGSKRKPLVTEKIRQPTGLAIDFARDHVIYWVDTKLNIIEVMNQDGSNRATVLKGENLHHPLSLDVFENHLFWVTRDNGAIIKQDKFGRGIPVTLSRQLVNPTGVKVYHRSRYNTSISDPCLNNPCSHLCLIVPGGHRCSCPDNASPYLKGNEYCDAAKEEPLPSPRVCTCQNGGVCIEDVDGNLACECLPEFLGRNCEVYIAQVQSHGVSRSTILFIPIVILLVLLAAGAVYIFIRKRPFGKGTGLGLTTSQSVSFRQGTNVEFGSPTFSANGPGHVEPMDV</sequence>
<dbReference type="InterPro" id="IPR056588">
    <property type="entry name" value="EGF_LRP2"/>
</dbReference>
<evidence type="ECO:0000256" key="19">
    <source>
        <dbReference type="ARBA" id="ARBA00023180"/>
    </source>
</evidence>